<dbReference type="EMBL" id="JAMKFB020000019">
    <property type="protein sequence ID" value="KAL0167395.1"/>
    <property type="molecule type" value="Genomic_DNA"/>
</dbReference>
<reference evidence="2 3" key="1">
    <citation type="submission" date="2024-05" db="EMBL/GenBank/DDBJ databases">
        <title>Genome sequencing and assembly of Indian major carp, Cirrhinus mrigala (Hamilton, 1822).</title>
        <authorList>
            <person name="Mohindra V."/>
            <person name="Chowdhury L.M."/>
            <person name="Lal K."/>
            <person name="Jena J.K."/>
        </authorList>
    </citation>
    <scope>NUCLEOTIDE SEQUENCE [LARGE SCALE GENOMIC DNA]</scope>
    <source>
        <strain evidence="2">CM1030</strain>
        <tissue evidence="2">Blood</tissue>
    </source>
</reference>
<keyword evidence="3" id="KW-1185">Reference proteome</keyword>
<name>A0ABD0P1I1_CIRMR</name>
<organism evidence="2 3">
    <name type="scientific">Cirrhinus mrigala</name>
    <name type="common">Mrigala</name>
    <dbReference type="NCBI Taxonomy" id="683832"/>
    <lineage>
        <taxon>Eukaryota</taxon>
        <taxon>Metazoa</taxon>
        <taxon>Chordata</taxon>
        <taxon>Craniata</taxon>
        <taxon>Vertebrata</taxon>
        <taxon>Euteleostomi</taxon>
        <taxon>Actinopterygii</taxon>
        <taxon>Neopterygii</taxon>
        <taxon>Teleostei</taxon>
        <taxon>Ostariophysi</taxon>
        <taxon>Cypriniformes</taxon>
        <taxon>Cyprinidae</taxon>
        <taxon>Labeoninae</taxon>
        <taxon>Labeonini</taxon>
        <taxon>Cirrhinus</taxon>
    </lineage>
</organism>
<comment type="caution">
    <text evidence="2">The sequence shown here is derived from an EMBL/GenBank/DDBJ whole genome shotgun (WGS) entry which is preliminary data.</text>
</comment>
<gene>
    <name evidence="2" type="ORF">M9458_039239</name>
</gene>
<dbReference type="Proteomes" id="UP001529510">
    <property type="component" value="Unassembled WGS sequence"/>
</dbReference>
<sequence>MSADRGGAAGGRPDPRDGRGPARARLAALLPVPAAAHHPRRRLLPAHPALHGERRHHPDLRGGGDALELLLHGRGAVRRLPPGGRPSGVRQSAVLPAVRLHRVGRGSGGRSRRLRGDSHQRAAAHPGVRRVSAERRRDRGERPGRACGLSLRSDIAICWRDMQNTALLFCFACFEGGRCFCPVSLVRGVRARGRGDGGRRVSGRGVFFRGGAGRSDGGRRVRSAGGFHLALHVAHACDRAPLRLPVQLHGVPVGRGLPPVRHHG</sequence>
<dbReference type="AlphaFoldDB" id="A0ABD0P1I1"/>
<proteinExistence type="predicted"/>
<feature type="compositionally biased region" description="Basic and acidic residues" evidence="1">
    <location>
        <begin position="131"/>
        <end position="144"/>
    </location>
</feature>
<protein>
    <submittedName>
        <fullName evidence="2">Uncharacterized protein</fullName>
    </submittedName>
</protein>
<evidence type="ECO:0000313" key="2">
    <source>
        <dbReference type="EMBL" id="KAL0167395.1"/>
    </source>
</evidence>
<feature type="non-terminal residue" evidence="2">
    <location>
        <position position="264"/>
    </location>
</feature>
<evidence type="ECO:0000313" key="3">
    <source>
        <dbReference type="Proteomes" id="UP001529510"/>
    </source>
</evidence>
<evidence type="ECO:0000256" key="1">
    <source>
        <dbReference type="SAM" id="MobiDB-lite"/>
    </source>
</evidence>
<feature type="region of interest" description="Disordered" evidence="1">
    <location>
        <begin position="1"/>
        <end position="27"/>
    </location>
</feature>
<accession>A0ABD0P1I1</accession>
<feature type="region of interest" description="Disordered" evidence="1">
    <location>
        <begin position="104"/>
        <end position="144"/>
    </location>
</feature>